<sequence length="103" mass="10636">MGAASEEGAKPFSESSSGFVSFRILTARAVGVGVVVLALLGHARDMHSVGPLQLICLLDDVPEEGRDQIRDPVVEVLAALLELGEVLGGKPAVVSSASVEQRG</sequence>
<keyword evidence="1" id="KW-1133">Transmembrane helix</keyword>
<dbReference type="EMBL" id="CAUYUJ010018993">
    <property type="protein sequence ID" value="CAK0887852.1"/>
    <property type="molecule type" value="Genomic_DNA"/>
</dbReference>
<gene>
    <name evidence="2" type="ORF">PCOR1329_LOCUS68799</name>
</gene>
<comment type="caution">
    <text evidence="2">The sequence shown here is derived from an EMBL/GenBank/DDBJ whole genome shotgun (WGS) entry which is preliminary data.</text>
</comment>
<organism evidence="2 3">
    <name type="scientific">Prorocentrum cordatum</name>
    <dbReference type="NCBI Taxonomy" id="2364126"/>
    <lineage>
        <taxon>Eukaryota</taxon>
        <taxon>Sar</taxon>
        <taxon>Alveolata</taxon>
        <taxon>Dinophyceae</taxon>
        <taxon>Prorocentrales</taxon>
        <taxon>Prorocentraceae</taxon>
        <taxon>Prorocentrum</taxon>
    </lineage>
</organism>
<evidence type="ECO:0000313" key="3">
    <source>
        <dbReference type="Proteomes" id="UP001189429"/>
    </source>
</evidence>
<accession>A0ABN9WML2</accession>
<protein>
    <submittedName>
        <fullName evidence="2">Uncharacterized protein</fullName>
    </submittedName>
</protein>
<proteinExistence type="predicted"/>
<keyword evidence="1" id="KW-0812">Transmembrane</keyword>
<feature type="transmembrane region" description="Helical" evidence="1">
    <location>
        <begin position="20"/>
        <end position="40"/>
    </location>
</feature>
<dbReference type="Proteomes" id="UP001189429">
    <property type="component" value="Unassembled WGS sequence"/>
</dbReference>
<keyword evidence="1" id="KW-0472">Membrane</keyword>
<evidence type="ECO:0000313" key="2">
    <source>
        <dbReference type="EMBL" id="CAK0887852.1"/>
    </source>
</evidence>
<name>A0ABN9WML2_9DINO</name>
<keyword evidence="3" id="KW-1185">Reference proteome</keyword>
<evidence type="ECO:0000256" key="1">
    <source>
        <dbReference type="SAM" id="Phobius"/>
    </source>
</evidence>
<reference evidence="2" key="1">
    <citation type="submission" date="2023-10" db="EMBL/GenBank/DDBJ databases">
        <authorList>
            <person name="Chen Y."/>
            <person name="Shah S."/>
            <person name="Dougan E. K."/>
            <person name="Thang M."/>
            <person name="Chan C."/>
        </authorList>
    </citation>
    <scope>NUCLEOTIDE SEQUENCE [LARGE SCALE GENOMIC DNA]</scope>
</reference>